<gene>
    <name evidence="4" type="ORF">SG34_027520</name>
</gene>
<organism evidence="4 5">
    <name type="scientific">Thalassomonas viridans</name>
    <dbReference type="NCBI Taxonomy" id="137584"/>
    <lineage>
        <taxon>Bacteria</taxon>
        <taxon>Pseudomonadati</taxon>
        <taxon>Pseudomonadota</taxon>
        <taxon>Gammaproteobacteria</taxon>
        <taxon>Alteromonadales</taxon>
        <taxon>Colwelliaceae</taxon>
        <taxon>Thalassomonas</taxon>
    </lineage>
</organism>
<dbReference type="EMBL" id="CP059733">
    <property type="protein sequence ID" value="WDE05008.1"/>
    <property type="molecule type" value="Genomic_DNA"/>
</dbReference>
<accession>A0AAF0C8R0</accession>
<dbReference type="KEGG" id="tvd:SG34_027520"/>
<sequence length="334" mass="38201">MKISPAKVFARIKQMLIGISGLSAKLHRVRGYKKITIVTYHGIHSGELPLGDHCFMHLDLFKEQMHYLHRHFHVLPLEEALQITDYKGKKPLAAITFDDGFYNNYSQAFPVLKALGLPATIFLSTNYIDSHNTIWFCDLLRMLSQTENKTLMWQGKRYHLKTDEQKQAVSRLLQAELKIKEPHDAQQALQALARALDCDLDYRYREDSPFYMLTAAAIKEMSDSGLITFGAHTHNHVILTKTSLAHAREEIQTSIRETEKLTGKPCYSFAYPNGRAEDFNEEHQQILSASGIRFCATTINGLTAPRQELLAFKRLFINTDTGIEVFKLQVHGHR</sequence>
<dbReference type="GO" id="GO:0016810">
    <property type="term" value="F:hydrolase activity, acting on carbon-nitrogen (but not peptide) bonds"/>
    <property type="evidence" value="ECO:0007669"/>
    <property type="project" value="InterPro"/>
</dbReference>
<dbReference type="PANTHER" id="PTHR34216:SF3">
    <property type="entry name" value="POLY-BETA-1,6-N-ACETYL-D-GLUCOSAMINE N-DEACETYLASE"/>
    <property type="match status" value="1"/>
</dbReference>
<dbReference type="PANTHER" id="PTHR34216">
    <property type="match status" value="1"/>
</dbReference>
<keyword evidence="2" id="KW-0732">Signal</keyword>
<proteinExistence type="predicted"/>
<dbReference type="InterPro" id="IPR011330">
    <property type="entry name" value="Glyco_hydro/deAcase_b/a-brl"/>
</dbReference>
<dbReference type="InterPro" id="IPR002509">
    <property type="entry name" value="NODB_dom"/>
</dbReference>
<dbReference type="AlphaFoldDB" id="A0AAF0C8R0"/>
<evidence type="ECO:0000313" key="5">
    <source>
        <dbReference type="Proteomes" id="UP000032352"/>
    </source>
</evidence>
<reference evidence="4 5" key="1">
    <citation type="journal article" date="2015" name="Genome Announc.">
        <title>Draft Genome Sequences of Marine Isolates of Thalassomonas viridans and Thalassomonas actiniarum.</title>
        <authorList>
            <person name="Olonade I."/>
            <person name="van Zyl L.J."/>
            <person name="Trindade M."/>
        </authorList>
    </citation>
    <scope>NUCLEOTIDE SEQUENCE [LARGE SCALE GENOMIC DNA]</scope>
    <source>
        <strain evidence="4 5">XOM25</strain>
    </source>
</reference>
<dbReference type="Proteomes" id="UP000032352">
    <property type="component" value="Chromosome"/>
</dbReference>
<keyword evidence="5" id="KW-1185">Reference proteome</keyword>
<dbReference type="Gene3D" id="3.20.20.370">
    <property type="entry name" value="Glycoside hydrolase/deacetylase"/>
    <property type="match status" value="1"/>
</dbReference>
<dbReference type="Pfam" id="PF01522">
    <property type="entry name" value="Polysacc_deac_1"/>
    <property type="match status" value="1"/>
</dbReference>
<evidence type="ECO:0000256" key="2">
    <source>
        <dbReference type="ARBA" id="ARBA00022729"/>
    </source>
</evidence>
<name>A0AAF0C8R0_9GAMM</name>
<dbReference type="RefSeq" id="WP_161797963.1">
    <property type="nucleotide sequence ID" value="NZ_CP059733.1"/>
</dbReference>
<evidence type="ECO:0000259" key="3">
    <source>
        <dbReference type="PROSITE" id="PS51677"/>
    </source>
</evidence>
<dbReference type="GO" id="GO:0005576">
    <property type="term" value="C:extracellular region"/>
    <property type="evidence" value="ECO:0007669"/>
    <property type="project" value="UniProtKB-SubCell"/>
</dbReference>
<evidence type="ECO:0000256" key="1">
    <source>
        <dbReference type="ARBA" id="ARBA00004613"/>
    </source>
</evidence>
<dbReference type="GO" id="GO:0005975">
    <property type="term" value="P:carbohydrate metabolic process"/>
    <property type="evidence" value="ECO:0007669"/>
    <property type="project" value="InterPro"/>
</dbReference>
<feature type="domain" description="NodB homology" evidence="3">
    <location>
        <begin position="91"/>
        <end position="334"/>
    </location>
</feature>
<dbReference type="SUPFAM" id="SSF88713">
    <property type="entry name" value="Glycoside hydrolase/deacetylase"/>
    <property type="match status" value="1"/>
</dbReference>
<dbReference type="CDD" id="cd10918">
    <property type="entry name" value="CE4_NodB_like_5s_6s"/>
    <property type="match status" value="1"/>
</dbReference>
<protein>
    <submittedName>
        <fullName evidence="4">Polysaccharide deacetylase family protein</fullName>
    </submittedName>
</protein>
<dbReference type="InterPro" id="IPR051398">
    <property type="entry name" value="Polysacch_Deacetylase"/>
</dbReference>
<reference evidence="4 5" key="2">
    <citation type="journal article" date="2022" name="Mar. Drugs">
        <title>Bioassay-Guided Fractionation Leads to the Detection of Cholic Acid Generated by the Rare Thalassomonas sp.</title>
        <authorList>
            <person name="Pheiffer F."/>
            <person name="Schneider Y.K."/>
            <person name="Hansen E.H."/>
            <person name="Andersen J.H."/>
            <person name="Isaksson J."/>
            <person name="Busche T."/>
            <person name="R C."/>
            <person name="Kalinowski J."/>
            <person name="Zyl L.V."/>
            <person name="Trindade M."/>
        </authorList>
    </citation>
    <scope>NUCLEOTIDE SEQUENCE [LARGE SCALE GENOMIC DNA]</scope>
    <source>
        <strain evidence="4 5">XOM25</strain>
    </source>
</reference>
<comment type="subcellular location">
    <subcellularLocation>
        <location evidence="1">Secreted</location>
    </subcellularLocation>
</comment>
<evidence type="ECO:0000313" key="4">
    <source>
        <dbReference type="EMBL" id="WDE05008.1"/>
    </source>
</evidence>
<dbReference type="PROSITE" id="PS51677">
    <property type="entry name" value="NODB"/>
    <property type="match status" value="1"/>
</dbReference>